<dbReference type="InterPro" id="IPR017868">
    <property type="entry name" value="Filamin/ABP280_repeat-like"/>
</dbReference>
<protein>
    <recommendedName>
        <fullName evidence="2">receptor protein-tyrosine kinase</fullName>
        <ecNumber evidence="2">2.7.10.1</ecNumber>
    </recommendedName>
</protein>
<sequence>MALLLALGAAPPAVAAEGDPCDGATLCTQTFGVTGAPQLWTVPDHITEVTVVVAGGAGGRYFSDGGAGGRAEAAIAVEPGQQLALVVGDVGEVSHAGGRGGYGGGAGSYGNGYGGGGGGGSFLFAEHPGDWDLLLAAGGGGGGARDSSDWEAYGGNGYGGAGGFTGSGPDADPAVDGTHVAGATVTAAGYGGASPLPATFDGTDFVPGQGQQGADTGGQGSGGGGGGYFGGAGAQQAFRGGGGGSGFVGDGITVTSESANTGPGVITIGYANLGTAAHLSTATVDAVAGEPISLTGLIHQFDAPGGGGTLTITATHDGSSEAIAELPVTTAGDFPYAATAETTFVPPTPGTYQFDLTYSGDAIHASATAETVTVTVTAAPAVRATTTILSADPSVPTEGQSVTLSALVTGAGDEVVAPAGA</sequence>
<keyword evidence="13" id="KW-1015">Disulfide bond</keyword>
<feature type="domain" description="ALK/LTK-like glycine-rich" evidence="18">
    <location>
        <begin position="53"/>
        <end position="252"/>
    </location>
</feature>
<dbReference type="InterPro" id="IPR013783">
    <property type="entry name" value="Ig-like_fold"/>
</dbReference>
<keyword evidence="5" id="KW-0812">Transmembrane</keyword>
<dbReference type="Gene3D" id="2.60.40.10">
    <property type="entry name" value="Immunoglobulins"/>
    <property type="match status" value="1"/>
</dbReference>
<evidence type="ECO:0000256" key="17">
    <source>
        <dbReference type="SAM" id="SignalP"/>
    </source>
</evidence>
<proteinExistence type="predicted"/>
<comment type="caution">
    <text evidence="19">The sequence shown here is derived from an EMBL/GenBank/DDBJ whole genome shotgun (WGS) entry which is preliminary data.</text>
</comment>
<evidence type="ECO:0000313" key="20">
    <source>
        <dbReference type="Proteomes" id="UP000826651"/>
    </source>
</evidence>
<evidence type="ECO:0000256" key="8">
    <source>
        <dbReference type="ARBA" id="ARBA00022777"/>
    </source>
</evidence>
<gene>
    <name evidence="19" type="ORF">KCQ71_14905</name>
</gene>
<evidence type="ECO:0000256" key="16">
    <source>
        <dbReference type="SAM" id="MobiDB-lite"/>
    </source>
</evidence>
<feature type="chain" id="PRO_5046938164" description="receptor protein-tyrosine kinase" evidence="17">
    <location>
        <begin position="16"/>
        <end position="421"/>
    </location>
</feature>
<keyword evidence="6 17" id="KW-0732">Signal</keyword>
<evidence type="ECO:0000256" key="13">
    <source>
        <dbReference type="ARBA" id="ARBA00023157"/>
    </source>
</evidence>
<evidence type="ECO:0000256" key="2">
    <source>
        <dbReference type="ARBA" id="ARBA00011902"/>
    </source>
</evidence>
<evidence type="ECO:0000313" key="19">
    <source>
        <dbReference type="EMBL" id="MBZ2197449.1"/>
    </source>
</evidence>
<evidence type="ECO:0000256" key="5">
    <source>
        <dbReference type="ARBA" id="ARBA00022692"/>
    </source>
</evidence>
<keyword evidence="15" id="KW-0325">Glycoprotein</keyword>
<dbReference type="Pfam" id="PF12810">
    <property type="entry name" value="ALK_LTK_GRD"/>
    <property type="match status" value="1"/>
</dbReference>
<dbReference type="EC" id="2.7.10.1" evidence="2"/>
<keyword evidence="7" id="KW-0547">Nucleotide-binding</keyword>
<dbReference type="PROSITE" id="PS50194">
    <property type="entry name" value="FILAMIN_REPEAT"/>
    <property type="match status" value="1"/>
</dbReference>
<organism evidence="19 20">
    <name type="scientific">Occultella gossypii</name>
    <dbReference type="NCBI Taxonomy" id="2800820"/>
    <lineage>
        <taxon>Bacteria</taxon>
        <taxon>Bacillati</taxon>
        <taxon>Actinomycetota</taxon>
        <taxon>Actinomycetes</taxon>
        <taxon>Micrococcales</taxon>
        <taxon>Ruaniaceae</taxon>
        <taxon>Occultella</taxon>
    </lineage>
</organism>
<keyword evidence="8" id="KW-0418">Kinase</keyword>
<keyword evidence="12" id="KW-0829">Tyrosine-protein kinase</keyword>
<keyword evidence="10" id="KW-1133">Transmembrane helix</keyword>
<accession>A0ABS7SAS4</accession>
<dbReference type="InterPro" id="IPR055163">
    <property type="entry name" value="ALK/LTK-like_GRD"/>
</dbReference>
<name>A0ABS7SAS4_9MICO</name>
<reference evidence="19 20" key="1">
    <citation type="submission" date="2021-04" db="EMBL/GenBank/DDBJ databases">
        <title>Ruania sp. nov., isolated from sandy soil of mangrove forest.</title>
        <authorList>
            <person name="Ge X."/>
            <person name="Huang R."/>
            <person name="Liu W."/>
        </authorList>
    </citation>
    <scope>NUCLEOTIDE SEQUENCE [LARGE SCALE GENOMIC DNA]</scope>
    <source>
        <strain evidence="19 20">N2-46</strain>
    </source>
</reference>
<keyword evidence="3" id="KW-1003">Cell membrane</keyword>
<keyword evidence="11" id="KW-0472">Membrane</keyword>
<keyword evidence="14" id="KW-0675">Receptor</keyword>
<evidence type="ECO:0000256" key="14">
    <source>
        <dbReference type="ARBA" id="ARBA00023170"/>
    </source>
</evidence>
<evidence type="ECO:0000256" key="15">
    <source>
        <dbReference type="ARBA" id="ARBA00023180"/>
    </source>
</evidence>
<dbReference type="RefSeq" id="WP_223407245.1">
    <property type="nucleotide sequence ID" value="NZ_JAGSHT010000013.1"/>
</dbReference>
<feature type="signal peptide" evidence="17">
    <location>
        <begin position="1"/>
        <end position="15"/>
    </location>
</feature>
<feature type="compositionally biased region" description="Gly residues" evidence="16">
    <location>
        <begin position="215"/>
        <end position="228"/>
    </location>
</feature>
<evidence type="ECO:0000256" key="6">
    <source>
        <dbReference type="ARBA" id="ARBA00022729"/>
    </source>
</evidence>
<evidence type="ECO:0000256" key="9">
    <source>
        <dbReference type="ARBA" id="ARBA00022840"/>
    </source>
</evidence>
<keyword evidence="20" id="KW-1185">Reference proteome</keyword>
<evidence type="ECO:0000256" key="1">
    <source>
        <dbReference type="ARBA" id="ARBA00004251"/>
    </source>
</evidence>
<evidence type="ECO:0000259" key="18">
    <source>
        <dbReference type="Pfam" id="PF12810"/>
    </source>
</evidence>
<evidence type="ECO:0000256" key="10">
    <source>
        <dbReference type="ARBA" id="ARBA00022989"/>
    </source>
</evidence>
<keyword evidence="9" id="KW-0067">ATP-binding</keyword>
<dbReference type="EMBL" id="JAGSHT010000013">
    <property type="protein sequence ID" value="MBZ2197449.1"/>
    <property type="molecule type" value="Genomic_DNA"/>
</dbReference>
<feature type="region of interest" description="Disordered" evidence="16">
    <location>
        <begin position="205"/>
        <end position="228"/>
    </location>
</feature>
<evidence type="ECO:0000256" key="4">
    <source>
        <dbReference type="ARBA" id="ARBA00022679"/>
    </source>
</evidence>
<evidence type="ECO:0000256" key="11">
    <source>
        <dbReference type="ARBA" id="ARBA00023136"/>
    </source>
</evidence>
<comment type="subcellular location">
    <subcellularLocation>
        <location evidence="1">Cell membrane</location>
        <topology evidence="1">Single-pass type I membrane protein</topology>
    </subcellularLocation>
</comment>
<evidence type="ECO:0000256" key="3">
    <source>
        <dbReference type="ARBA" id="ARBA00022475"/>
    </source>
</evidence>
<evidence type="ECO:0000256" key="7">
    <source>
        <dbReference type="ARBA" id="ARBA00022741"/>
    </source>
</evidence>
<evidence type="ECO:0000256" key="12">
    <source>
        <dbReference type="ARBA" id="ARBA00023137"/>
    </source>
</evidence>
<keyword evidence="4" id="KW-0808">Transferase</keyword>
<dbReference type="Proteomes" id="UP000826651">
    <property type="component" value="Unassembled WGS sequence"/>
</dbReference>